<comment type="caution">
    <text evidence="3">The sequence shown here is derived from an EMBL/GenBank/DDBJ whole genome shotgun (WGS) entry which is preliminary data.</text>
</comment>
<dbReference type="SUPFAM" id="SSF50494">
    <property type="entry name" value="Trypsin-like serine proteases"/>
    <property type="match status" value="1"/>
</dbReference>
<dbReference type="InterPro" id="IPR036034">
    <property type="entry name" value="PDZ_sf"/>
</dbReference>
<keyword evidence="1" id="KW-0812">Transmembrane</keyword>
<evidence type="ECO:0000313" key="4">
    <source>
        <dbReference type="Proteomes" id="UP000179164"/>
    </source>
</evidence>
<protein>
    <recommendedName>
        <fullName evidence="2">PDZ domain-containing protein</fullName>
    </recommendedName>
</protein>
<dbReference type="SUPFAM" id="SSF50156">
    <property type="entry name" value="PDZ domain-like"/>
    <property type="match status" value="1"/>
</dbReference>
<reference evidence="3 4" key="1">
    <citation type="journal article" date="2016" name="Nat. Commun.">
        <title>Thousands of microbial genomes shed light on interconnected biogeochemical processes in an aquifer system.</title>
        <authorList>
            <person name="Anantharaman K."/>
            <person name="Brown C.T."/>
            <person name="Hug L.A."/>
            <person name="Sharon I."/>
            <person name="Castelle C.J."/>
            <person name="Probst A.J."/>
            <person name="Thomas B.C."/>
            <person name="Singh A."/>
            <person name="Wilkins M.J."/>
            <person name="Karaoz U."/>
            <person name="Brodie E.L."/>
            <person name="Williams K.H."/>
            <person name="Hubbard S.S."/>
            <person name="Banfield J.F."/>
        </authorList>
    </citation>
    <scope>NUCLEOTIDE SEQUENCE [LARGE SCALE GENOMIC DNA]</scope>
</reference>
<dbReference type="Gene3D" id="2.30.42.10">
    <property type="match status" value="1"/>
</dbReference>
<dbReference type="PROSITE" id="PS50106">
    <property type="entry name" value="PDZ"/>
    <property type="match status" value="1"/>
</dbReference>
<dbReference type="Pfam" id="PF13180">
    <property type="entry name" value="PDZ_2"/>
    <property type="match status" value="1"/>
</dbReference>
<feature type="domain" description="PDZ" evidence="2">
    <location>
        <begin position="278"/>
        <end position="362"/>
    </location>
</feature>
<accession>A0A1G2B8W4</accession>
<keyword evidence="1" id="KW-0472">Membrane</keyword>
<dbReference type="EMBL" id="MHKE01000002">
    <property type="protein sequence ID" value="OGY85039.1"/>
    <property type="molecule type" value="Genomic_DNA"/>
</dbReference>
<dbReference type="Proteomes" id="UP000179164">
    <property type="component" value="Unassembled WGS sequence"/>
</dbReference>
<gene>
    <name evidence="3" type="ORF">A2898_02820</name>
</gene>
<evidence type="ECO:0000256" key="1">
    <source>
        <dbReference type="SAM" id="Phobius"/>
    </source>
</evidence>
<proteinExistence type="predicted"/>
<name>A0A1G2B8W4_9BACT</name>
<dbReference type="InterPro" id="IPR009003">
    <property type="entry name" value="Peptidase_S1_PA"/>
</dbReference>
<feature type="transmembrane region" description="Helical" evidence="1">
    <location>
        <begin position="6"/>
        <end position="25"/>
    </location>
</feature>
<sequence>MMYVALSLVIGFFAGLVGIIIVLRWEGLWYRFGLVPPSTLTDSIGGIVRSLSSEEATIQQVESRLREKVSPALIGLYRSDARTNIGDDILSPEGFVAWGILMTNDGVFVTVQDALPPGDLIAKMQNGQTYPVTLKSSDAVHGLQYASVELQQSSVADLTDTQGYVILGQSVYTFEADLLGRPGSMVRHPIISNDGVPGTSGGVIHSSEDAAASLILGSSTVGVSPGTPVADRGGKIIGIVRAVGPEGITAVTSDTIADSLRSFLENDAVVYPFLGLHYIDLSEDPSFVRIFDVNEQVGAYVYGGDEPAVISGSPSAVGGVQEGDIITHIGSETLTASVSLADALRSVTASNGEITLSLRRGTDTREIKVTLEFR</sequence>
<evidence type="ECO:0000259" key="2">
    <source>
        <dbReference type="PROSITE" id="PS50106"/>
    </source>
</evidence>
<keyword evidence="1" id="KW-1133">Transmembrane helix</keyword>
<dbReference type="InterPro" id="IPR001478">
    <property type="entry name" value="PDZ"/>
</dbReference>
<evidence type="ECO:0000313" key="3">
    <source>
        <dbReference type="EMBL" id="OGY85039.1"/>
    </source>
</evidence>
<organism evidence="3 4">
    <name type="scientific">Candidatus Kerfeldbacteria bacterium RIFCSPLOWO2_01_FULL_48_11</name>
    <dbReference type="NCBI Taxonomy" id="1798543"/>
    <lineage>
        <taxon>Bacteria</taxon>
        <taxon>Candidatus Kerfeldiibacteriota</taxon>
    </lineage>
</organism>
<dbReference type="STRING" id="1798543.A2898_02820"/>
<dbReference type="AlphaFoldDB" id="A0A1G2B8W4"/>